<organism evidence="6">
    <name type="scientific">marine sediment metagenome</name>
    <dbReference type="NCBI Taxonomy" id="412755"/>
    <lineage>
        <taxon>unclassified sequences</taxon>
        <taxon>metagenomes</taxon>
        <taxon>ecological metagenomes</taxon>
    </lineage>
</organism>
<accession>A0A0F9UMY7</accession>
<dbReference type="AlphaFoldDB" id="A0A0F9UMY7"/>
<gene>
    <name evidence="6" type="ORF">LCGC14_0244640</name>
</gene>
<proteinExistence type="predicted"/>
<evidence type="ECO:0000256" key="1">
    <source>
        <dbReference type="ARBA" id="ARBA00012678"/>
    </source>
</evidence>
<dbReference type="Pfam" id="PF00478">
    <property type="entry name" value="IMPDH"/>
    <property type="match status" value="1"/>
</dbReference>
<dbReference type="CDD" id="cd00381">
    <property type="entry name" value="IMPDH"/>
    <property type="match status" value="1"/>
</dbReference>
<name>A0A0F9UMY7_9ZZZZ</name>
<evidence type="ECO:0000259" key="5">
    <source>
        <dbReference type="Pfam" id="PF00478"/>
    </source>
</evidence>
<sequence>MRRAYTYSDVCIEPVYNNVASRGEPTLTTKLAVGVETELPFIPANMDTVIGPALAKIIFERGGVPIFHRFTDFDTKVGWINDFEGCFISSGIKDSEIKEALRLVDMGLTGVCIDIAHGHDSRMKPAIATLKQAGTKVIAGNVCSVDGYKDLVEWGADAVKVGIGPGAACTTRKITGFGVPQFTAVYEIGKEAMKLHVPFIADGGISGPDDIAKALAAGASTVMMGKQFAVCDESAAWKGHLDGELNRTGPYVAKYRGQASAEFQLEYYGGLRPGTVPEGESMYAEVWGSAEDYLDYLSGSLRSALTYGGARDVYELQRKCRGNFWSVSAGANLENGVREG</sequence>
<dbReference type="InterPro" id="IPR050139">
    <property type="entry name" value="GMP_reductase"/>
</dbReference>
<evidence type="ECO:0000256" key="2">
    <source>
        <dbReference type="ARBA" id="ARBA00015800"/>
    </source>
</evidence>
<dbReference type="InterPro" id="IPR013785">
    <property type="entry name" value="Aldolase_TIM"/>
</dbReference>
<evidence type="ECO:0000256" key="3">
    <source>
        <dbReference type="ARBA" id="ARBA00022857"/>
    </source>
</evidence>
<keyword evidence="3" id="KW-0521">NADP</keyword>
<dbReference type="InterPro" id="IPR001093">
    <property type="entry name" value="IMP_DH_GMPRt"/>
</dbReference>
<protein>
    <recommendedName>
        <fullName evidence="2">GMP reductase</fullName>
        <ecNumber evidence="1">1.7.1.7</ecNumber>
    </recommendedName>
</protein>
<evidence type="ECO:0000313" key="6">
    <source>
        <dbReference type="EMBL" id="KKN88857.1"/>
    </source>
</evidence>
<dbReference type="GO" id="GO:0003920">
    <property type="term" value="F:GMP reductase activity"/>
    <property type="evidence" value="ECO:0007669"/>
    <property type="project" value="UniProtKB-EC"/>
</dbReference>
<dbReference type="EC" id="1.7.1.7" evidence="1"/>
<dbReference type="SMART" id="SM01240">
    <property type="entry name" value="IMPDH"/>
    <property type="match status" value="1"/>
</dbReference>
<reference evidence="6" key="1">
    <citation type="journal article" date="2015" name="Nature">
        <title>Complex archaea that bridge the gap between prokaryotes and eukaryotes.</title>
        <authorList>
            <person name="Spang A."/>
            <person name="Saw J.H."/>
            <person name="Jorgensen S.L."/>
            <person name="Zaremba-Niedzwiedzka K."/>
            <person name="Martijn J."/>
            <person name="Lind A.E."/>
            <person name="van Eijk R."/>
            <person name="Schleper C."/>
            <person name="Guy L."/>
            <person name="Ettema T.J."/>
        </authorList>
    </citation>
    <scope>NUCLEOTIDE SEQUENCE</scope>
</reference>
<dbReference type="EMBL" id="LAZR01000125">
    <property type="protein sequence ID" value="KKN88857.1"/>
    <property type="molecule type" value="Genomic_DNA"/>
</dbReference>
<dbReference type="PANTHER" id="PTHR43170:SF5">
    <property type="entry name" value="GMP REDUCTASE"/>
    <property type="match status" value="1"/>
</dbReference>
<dbReference type="SUPFAM" id="SSF51412">
    <property type="entry name" value="Inosine monophosphate dehydrogenase (IMPDH)"/>
    <property type="match status" value="1"/>
</dbReference>
<feature type="domain" description="IMP dehydrogenase/GMP reductase" evidence="5">
    <location>
        <begin position="4"/>
        <end position="335"/>
    </location>
</feature>
<keyword evidence="4" id="KW-0560">Oxidoreductase</keyword>
<dbReference type="PANTHER" id="PTHR43170">
    <property type="entry name" value="GMP REDUCTASE"/>
    <property type="match status" value="1"/>
</dbReference>
<dbReference type="Gene3D" id="3.20.20.70">
    <property type="entry name" value="Aldolase class I"/>
    <property type="match status" value="1"/>
</dbReference>
<comment type="caution">
    <text evidence="6">The sequence shown here is derived from an EMBL/GenBank/DDBJ whole genome shotgun (WGS) entry which is preliminary data.</text>
</comment>
<evidence type="ECO:0000256" key="4">
    <source>
        <dbReference type="ARBA" id="ARBA00023002"/>
    </source>
</evidence>
<dbReference type="GO" id="GO:0005829">
    <property type="term" value="C:cytosol"/>
    <property type="evidence" value="ECO:0007669"/>
    <property type="project" value="TreeGrafter"/>
</dbReference>